<reference evidence="1 2" key="1">
    <citation type="submission" date="2016-09" db="EMBL/GenBank/DDBJ databases">
        <title>Xenorhabdus thuongxuanensis sp. nov. and Xenorhabdus eapokensis sp. nov., isolated from Steinernema species.</title>
        <authorList>
            <person name="Kaempfer P."/>
            <person name="Tobias N.J."/>
            <person name="Phan Ke L."/>
            <person name="Bode H.B."/>
            <person name="Glaeser S.P."/>
        </authorList>
    </citation>
    <scope>NUCLEOTIDE SEQUENCE [LARGE SCALE GENOMIC DNA]</scope>
    <source>
        <strain evidence="1 2">30TX1</strain>
    </source>
</reference>
<proteinExistence type="predicted"/>
<evidence type="ECO:0000313" key="2">
    <source>
        <dbReference type="Proteomes" id="UP000186277"/>
    </source>
</evidence>
<comment type="caution">
    <text evidence="1">The sequence shown here is derived from an EMBL/GenBank/DDBJ whole genome shotgun (WGS) entry which is preliminary data.</text>
</comment>
<name>A0A1Q5U3L7_9GAMM</name>
<protein>
    <submittedName>
        <fullName evidence="1">Uncharacterized protein</fullName>
    </submittedName>
</protein>
<dbReference type="AlphaFoldDB" id="A0A1Q5U3L7"/>
<sequence>MSNTMVLSLPDNNGNLIIGQSFLFTVTLLSDNNIDDNSTITFYNNKNITVPSDAITLILNNDKKKALATVTLTVSNTISENEEIYFSVKTSLSGIQPKTLKYTARTIDSSSLELKIDDIFCQYQYHLMIQK</sequence>
<gene>
    <name evidence="1" type="ORF">Xentx_01674</name>
</gene>
<dbReference type="Proteomes" id="UP000186277">
    <property type="component" value="Unassembled WGS sequence"/>
</dbReference>
<accession>A0A1Q5U3L7</accession>
<organism evidence="1 2">
    <name type="scientific">Xenorhabdus thuongxuanensis</name>
    <dbReference type="NCBI Taxonomy" id="1873484"/>
    <lineage>
        <taxon>Bacteria</taxon>
        <taxon>Pseudomonadati</taxon>
        <taxon>Pseudomonadota</taxon>
        <taxon>Gammaproteobacteria</taxon>
        <taxon>Enterobacterales</taxon>
        <taxon>Morganellaceae</taxon>
        <taxon>Xenorhabdus</taxon>
    </lineage>
</organism>
<dbReference type="RefSeq" id="WP_074019787.1">
    <property type="nucleotide sequence ID" value="NZ_CAWMWP010000120.1"/>
</dbReference>
<keyword evidence="2" id="KW-1185">Reference proteome</keyword>
<dbReference type="EMBL" id="MKGR01000009">
    <property type="protein sequence ID" value="OKP07072.1"/>
    <property type="molecule type" value="Genomic_DNA"/>
</dbReference>
<evidence type="ECO:0000313" key="1">
    <source>
        <dbReference type="EMBL" id="OKP07072.1"/>
    </source>
</evidence>